<comment type="caution">
    <text evidence="3">The sequence shown here is derived from an EMBL/GenBank/DDBJ whole genome shotgun (WGS) entry which is preliminary data.</text>
</comment>
<evidence type="ECO:0000256" key="1">
    <source>
        <dbReference type="SAM" id="MobiDB-lite"/>
    </source>
</evidence>
<reference evidence="3" key="1">
    <citation type="journal article" date="2022" name="Int. J. Mol. Sci.">
        <title>Draft Genome of Tanacetum Coccineum: Genomic Comparison of Closely Related Tanacetum-Family Plants.</title>
        <authorList>
            <person name="Yamashiro T."/>
            <person name="Shiraishi A."/>
            <person name="Nakayama K."/>
            <person name="Satake H."/>
        </authorList>
    </citation>
    <scope>NUCLEOTIDE SEQUENCE</scope>
</reference>
<evidence type="ECO:0000259" key="2">
    <source>
        <dbReference type="Pfam" id="PF07727"/>
    </source>
</evidence>
<gene>
    <name evidence="3" type="ORF">Tco_0891232</name>
</gene>
<reference evidence="3" key="2">
    <citation type="submission" date="2022-01" db="EMBL/GenBank/DDBJ databases">
        <authorList>
            <person name="Yamashiro T."/>
            <person name="Shiraishi A."/>
            <person name="Satake H."/>
            <person name="Nakayama K."/>
        </authorList>
    </citation>
    <scope>NUCLEOTIDE SEQUENCE</scope>
</reference>
<dbReference type="Pfam" id="PF07727">
    <property type="entry name" value="RVT_2"/>
    <property type="match status" value="1"/>
</dbReference>
<feature type="domain" description="Reverse transcriptase Ty1/copia-type" evidence="2">
    <location>
        <begin position="258"/>
        <end position="336"/>
    </location>
</feature>
<evidence type="ECO:0000313" key="4">
    <source>
        <dbReference type="Proteomes" id="UP001151760"/>
    </source>
</evidence>
<proteinExistence type="predicted"/>
<protein>
    <submittedName>
        <fullName evidence="3">Ribonuclease H-like domain-containing protein</fullName>
    </submittedName>
</protein>
<keyword evidence="4" id="KW-1185">Reference proteome</keyword>
<feature type="region of interest" description="Disordered" evidence="1">
    <location>
        <begin position="169"/>
        <end position="225"/>
    </location>
</feature>
<dbReference type="Proteomes" id="UP001151760">
    <property type="component" value="Unassembled WGS sequence"/>
</dbReference>
<feature type="compositionally biased region" description="Basic and acidic residues" evidence="1">
    <location>
        <begin position="194"/>
        <end position="225"/>
    </location>
</feature>
<evidence type="ECO:0000313" key="3">
    <source>
        <dbReference type="EMBL" id="GJT21295.1"/>
    </source>
</evidence>
<dbReference type="EMBL" id="BQNB010013876">
    <property type="protein sequence ID" value="GJT21295.1"/>
    <property type="molecule type" value="Genomic_DNA"/>
</dbReference>
<name>A0ABQ5C2B8_9ASTR</name>
<organism evidence="3 4">
    <name type="scientific">Tanacetum coccineum</name>
    <dbReference type="NCBI Taxonomy" id="301880"/>
    <lineage>
        <taxon>Eukaryota</taxon>
        <taxon>Viridiplantae</taxon>
        <taxon>Streptophyta</taxon>
        <taxon>Embryophyta</taxon>
        <taxon>Tracheophyta</taxon>
        <taxon>Spermatophyta</taxon>
        <taxon>Magnoliopsida</taxon>
        <taxon>eudicotyledons</taxon>
        <taxon>Gunneridae</taxon>
        <taxon>Pentapetalae</taxon>
        <taxon>asterids</taxon>
        <taxon>campanulids</taxon>
        <taxon>Asterales</taxon>
        <taxon>Asteraceae</taxon>
        <taxon>Asteroideae</taxon>
        <taxon>Anthemideae</taxon>
        <taxon>Anthemidinae</taxon>
        <taxon>Tanacetum</taxon>
    </lineage>
</organism>
<accession>A0ABQ5C2B8</accession>
<dbReference type="InterPro" id="IPR013103">
    <property type="entry name" value="RVT_2"/>
</dbReference>
<sequence length="479" mass="53705">MLLRLTISPENTSLFDFEDLLYQSCGSRFNLRRIFLTGFLAQSVRSSNADALDSPYFLVLITRMFQSRQLVEETTLNALVSQCDGFGYDWSDQAEEGPTNFALMAYSSTSLTSSTNSEVSNDLNCCSSCLECRIMDLKEQNEYLGSGPNWLFDIDALTNSMNYKPVVAGNQSNGNAGTKACNDAKYSPDVGFKPSREEEQIDTKDPGNENEASGKDSKVPNTEELREDQRVNQELDASINNTNNINTAKADSDNNLDAFMPHDIIFGSTKKKLYTEFEKMMHKKFQMSSMGELTFSLGLQVKQKEDGIFISQDKYVTEILKKFSFSDVKTASTPMETHKPLLKYADGEDIDEHMKSTTGVAFLTKSAESKGFEQIMDFLNASSIKYALTVNPTIYTSCIEQFWSTVKVKTVNGEVQLQALVDGKKIIITESTIRRDLQLEDAEGIDCLPNAAIFEQLTLMGYEKLSQKLTFYKAFFSPQ</sequence>